<evidence type="ECO:0000313" key="2">
    <source>
        <dbReference type="EMBL" id="KAA6370752.1"/>
    </source>
</evidence>
<feature type="non-terminal residue" evidence="2">
    <location>
        <position position="1"/>
    </location>
</feature>
<dbReference type="Proteomes" id="UP000324800">
    <property type="component" value="Unassembled WGS sequence"/>
</dbReference>
<evidence type="ECO:0000313" key="3">
    <source>
        <dbReference type="Proteomes" id="UP000324800"/>
    </source>
</evidence>
<gene>
    <name evidence="2" type="ORF">EZS28_033720</name>
</gene>
<evidence type="ECO:0000256" key="1">
    <source>
        <dbReference type="SAM" id="MobiDB-lite"/>
    </source>
</evidence>
<accession>A0A5J4UL53</accession>
<protein>
    <submittedName>
        <fullName evidence="2">Uncharacterized protein</fullName>
    </submittedName>
</protein>
<reference evidence="2 3" key="1">
    <citation type="submission" date="2019-03" db="EMBL/GenBank/DDBJ databases">
        <title>Single cell metagenomics reveals metabolic interactions within the superorganism composed of flagellate Streblomastix strix and complex community of Bacteroidetes bacteria on its surface.</title>
        <authorList>
            <person name="Treitli S.C."/>
            <person name="Kolisko M."/>
            <person name="Husnik F."/>
            <person name="Keeling P."/>
            <person name="Hampl V."/>
        </authorList>
    </citation>
    <scope>NUCLEOTIDE SEQUENCE [LARGE SCALE GENOMIC DNA]</scope>
    <source>
        <strain evidence="2">ST1C</strain>
    </source>
</reference>
<organism evidence="2 3">
    <name type="scientific">Streblomastix strix</name>
    <dbReference type="NCBI Taxonomy" id="222440"/>
    <lineage>
        <taxon>Eukaryota</taxon>
        <taxon>Metamonada</taxon>
        <taxon>Preaxostyla</taxon>
        <taxon>Oxymonadida</taxon>
        <taxon>Streblomastigidae</taxon>
        <taxon>Streblomastix</taxon>
    </lineage>
</organism>
<sequence length="31" mass="3471">VIGQNVGIKSKQQGLQGKDNVVFDEPDEQNW</sequence>
<comment type="caution">
    <text evidence="2">The sequence shown here is derived from an EMBL/GenBank/DDBJ whole genome shotgun (WGS) entry which is preliminary data.</text>
</comment>
<dbReference type="AlphaFoldDB" id="A0A5J4UL53"/>
<feature type="compositionally biased region" description="Acidic residues" evidence="1">
    <location>
        <begin position="22"/>
        <end position="31"/>
    </location>
</feature>
<dbReference type="EMBL" id="SNRW01015098">
    <property type="protein sequence ID" value="KAA6370752.1"/>
    <property type="molecule type" value="Genomic_DNA"/>
</dbReference>
<feature type="region of interest" description="Disordered" evidence="1">
    <location>
        <begin position="1"/>
        <end position="31"/>
    </location>
</feature>
<dbReference type="OrthoDB" id="1926212at2759"/>
<name>A0A5J4UL53_9EUKA</name>
<proteinExistence type="predicted"/>